<organism evidence="2 3">
    <name type="scientific">Elysia chlorotica</name>
    <name type="common">Eastern emerald elysia</name>
    <name type="synonym">Sea slug</name>
    <dbReference type="NCBI Taxonomy" id="188477"/>
    <lineage>
        <taxon>Eukaryota</taxon>
        <taxon>Metazoa</taxon>
        <taxon>Spiralia</taxon>
        <taxon>Lophotrochozoa</taxon>
        <taxon>Mollusca</taxon>
        <taxon>Gastropoda</taxon>
        <taxon>Heterobranchia</taxon>
        <taxon>Euthyneura</taxon>
        <taxon>Panpulmonata</taxon>
        <taxon>Sacoglossa</taxon>
        <taxon>Placobranchoidea</taxon>
        <taxon>Plakobranchidae</taxon>
        <taxon>Elysia</taxon>
    </lineage>
</organism>
<keyword evidence="3" id="KW-1185">Reference proteome</keyword>
<protein>
    <submittedName>
        <fullName evidence="2">Uncharacterized protein</fullName>
    </submittedName>
</protein>
<feature type="compositionally biased region" description="Polar residues" evidence="1">
    <location>
        <begin position="8"/>
        <end position="17"/>
    </location>
</feature>
<reference evidence="2 3" key="1">
    <citation type="submission" date="2019-01" db="EMBL/GenBank/DDBJ databases">
        <title>A draft genome assembly of the solar-powered sea slug Elysia chlorotica.</title>
        <authorList>
            <person name="Cai H."/>
            <person name="Li Q."/>
            <person name="Fang X."/>
            <person name="Li J."/>
            <person name="Curtis N.E."/>
            <person name="Altenburger A."/>
            <person name="Shibata T."/>
            <person name="Feng M."/>
            <person name="Maeda T."/>
            <person name="Schwartz J.A."/>
            <person name="Shigenobu S."/>
            <person name="Lundholm N."/>
            <person name="Nishiyama T."/>
            <person name="Yang H."/>
            <person name="Hasebe M."/>
            <person name="Li S."/>
            <person name="Pierce S.K."/>
            <person name="Wang J."/>
        </authorList>
    </citation>
    <scope>NUCLEOTIDE SEQUENCE [LARGE SCALE GENOMIC DNA]</scope>
    <source>
        <strain evidence="2">EC2010</strain>
        <tissue evidence="2">Whole organism of an adult</tissue>
    </source>
</reference>
<feature type="region of interest" description="Disordered" evidence="1">
    <location>
        <begin position="1"/>
        <end position="85"/>
    </location>
</feature>
<feature type="compositionally biased region" description="Gly residues" evidence="1">
    <location>
        <begin position="18"/>
        <end position="28"/>
    </location>
</feature>
<evidence type="ECO:0000256" key="1">
    <source>
        <dbReference type="SAM" id="MobiDB-lite"/>
    </source>
</evidence>
<name>A0A433UCP3_ELYCH</name>
<dbReference type="AlphaFoldDB" id="A0A433UCP3"/>
<feature type="compositionally biased region" description="Acidic residues" evidence="1">
    <location>
        <begin position="34"/>
        <end position="50"/>
    </location>
</feature>
<accession>A0A433UCP3</accession>
<dbReference type="EMBL" id="RQTK01000008">
    <property type="protein sequence ID" value="RUS91621.1"/>
    <property type="molecule type" value="Genomic_DNA"/>
</dbReference>
<feature type="compositionally biased region" description="Basic and acidic residues" evidence="1">
    <location>
        <begin position="51"/>
        <end position="66"/>
    </location>
</feature>
<dbReference type="Proteomes" id="UP000271974">
    <property type="component" value="Unassembled WGS sequence"/>
</dbReference>
<comment type="caution">
    <text evidence="2">The sequence shown here is derived from an EMBL/GenBank/DDBJ whole genome shotgun (WGS) entry which is preliminary data.</text>
</comment>
<evidence type="ECO:0000313" key="3">
    <source>
        <dbReference type="Proteomes" id="UP000271974"/>
    </source>
</evidence>
<evidence type="ECO:0000313" key="2">
    <source>
        <dbReference type="EMBL" id="RUS91621.1"/>
    </source>
</evidence>
<gene>
    <name evidence="2" type="ORF">EGW08_000594</name>
</gene>
<sequence length="258" mass="28655">MGAGGNEVNGSKRNVTSQGGGGGGGKDGGQFESETGDGEEGDGGIDDDTDETGRRRGTFDRRRGYIDSDESDESDESGRREYGRRNYNKRTKPYWANERMVQIHSLLDGMRRSRDYTRMQRLRMLIYILDKTQNEDLADLILGFDGAGLQREEEQTYTESRPFAAKGEGRDMIGMRRNFAENSFRSNDEQNCNNSPPPDSILAGPLQLGPCVTGRFYFCPKATPPSLLRASKFAFAFGVPLQGLPCDVVFRLLKCVAC</sequence>
<proteinExistence type="predicted"/>